<feature type="transmembrane region" description="Helical" evidence="11">
    <location>
        <begin position="1567"/>
        <end position="1588"/>
    </location>
</feature>
<evidence type="ECO:0000256" key="9">
    <source>
        <dbReference type="SAM" id="Coils"/>
    </source>
</evidence>
<evidence type="ECO:0000256" key="3">
    <source>
        <dbReference type="ARBA" id="ARBA00022448"/>
    </source>
</evidence>
<dbReference type="InterPro" id="IPR003593">
    <property type="entry name" value="AAA+_ATPase"/>
</dbReference>
<feature type="compositionally biased region" description="Polar residues" evidence="10">
    <location>
        <begin position="75"/>
        <end position="89"/>
    </location>
</feature>
<dbReference type="InterPro" id="IPR010929">
    <property type="entry name" value="PDR_CDR_ABC"/>
</dbReference>
<keyword evidence="5" id="KW-0547">Nucleotide-binding</keyword>
<dbReference type="Gene3D" id="3.40.50.300">
    <property type="entry name" value="P-loop containing nucleotide triphosphate hydrolases"/>
    <property type="match status" value="2"/>
</dbReference>
<comment type="subcellular location">
    <subcellularLocation>
        <location evidence="1">Membrane</location>
        <topology evidence="1">Multi-pass membrane protein</topology>
    </subcellularLocation>
</comment>
<feature type="transmembrane region" description="Helical" evidence="11">
    <location>
        <begin position="720"/>
        <end position="740"/>
    </location>
</feature>
<feature type="transmembrane region" description="Helical" evidence="11">
    <location>
        <begin position="1434"/>
        <end position="1453"/>
    </location>
</feature>
<evidence type="ECO:0000256" key="7">
    <source>
        <dbReference type="ARBA" id="ARBA00022989"/>
    </source>
</evidence>
<organism evidence="13 14">
    <name type="scientific">Malassezia furfur</name>
    <name type="common">Pityriasis versicolor infection agent</name>
    <name type="synonym">Pityrosporum furfur</name>
    <dbReference type="NCBI Taxonomy" id="55194"/>
    <lineage>
        <taxon>Eukaryota</taxon>
        <taxon>Fungi</taxon>
        <taxon>Dikarya</taxon>
        <taxon>Basidiomycota</taxon>
        <taxon>Ustilaginomycotina</taxon>
        <taxon>Malasseziomycetes</taxon>
        <taxon>Malasseziales</taxon>
        <taxon>Malasseziaceae</taxon>
        <taxon>Malassezia</taxon>
    </lineage>
</organism>
<dbReference type="Pfam" id="PF00005">
    <property type="entry name" value="ABC_tran"/>
    <property type="match status" value="2"/>
</dbReference>
<feature type="transmembrane region" description="Helical" evidence="11">
    <location>
        <begin position="691"/>
        <end position="713"/>
    </location>
</feature>
<accession>A0ABY8ES46</accession>
<feature type="coiled-coil region" evidence="9">
    <location>
        <begin position="1233"/>
        <end position="1260"/>
    </location>
</feature>
<dbReference type="CDD" id="cd03233">
    <property type="entry name" value="ABCG_PDR_domain1"/>
    <property type="match status" value="1"/>
</dbReference>
<gene>
    <name evidence="13" type="ORF">GLX27_003061</name>
</gene>
<sequence length="1626" mass="181974">MSLGAAHATPFKGVAFGSGQDRLPEHELASAIPSASYMYSSMTSSDSTTSRPESQESHFVDAPSQPAGATHTQHDSTTAPVAQDVSTVPPSYLTAPTEGAAAPLPSSSAPLVDEHHAHPVDMSRSSDSGKTRVNVESLDPAGAHELSERLGKEHEEMRRREAEAGDAEKQTWNEGTADPFDTEKKFSLEKFLNGYLGELQERNIIEPNMGLAFRNLNVTGHGSGAKFNMTIGSMFTAPFRMLVEFRSLFKRHVRHILYDVTGCVKPGEMLLVLGRPGSGSTTLLKSLCSYRDGYRSIEGDISYEGFDYKAIQGPLRGEVVYAPEDDVHFATLSVKNTLDFAAAARAPRRDYRVTEGPKDTRRDYIKQAVEVIATILGLRHTYNTVVGDSVVRGVSGGERKRVSIGEVFASHARIIMFDNSSRGLDSSTAYEFGQALRVTTDVSRTTTLSSIYQSGESLTNLFDKVVVLNKGHCVYFGPVGKAVEYFKSIGYLPHNRQTTADFLVSVTDPIGRRLNPDFKQIPLSAEEQAAAFRNSELGRANQAEVDAYIAEMEAKHSDEFCQEYINGVRGKRTRRARKHSRYMLSWPQQIRLAIKRRAQIAWGDMNTTIITSAASLFQALIIGSVYFLMAKDTSALFSRSGVIFFALLYNSFSAMAEVPNGYMQRPVVIRQQRFAMLHPSADSLGNVLLDIPIRSITMTIFVVVLYFMTGLAVRADKFFIFYFTTMLLTFTMVTFFRAVTAWTRSVSVATMVAGLTIIDSALYAGYAIPRPSMVIWWRWLSYCNPIAFGFEVMMMNEYREEYLPCAPGQMFPPAPGANSANQVCPVAGARPGETLIDTSRYAYFQYGYKWSSAHRNIGIVIGFWIFFIILYMVGSEFQTDPSATGGVMIFKRGSVKREQLEQAESAAQNPGVSDGIEEKQQAEVEQQQNQEAPEDPEEHGQGILKVSDEVFSWEHVNYDVMIKGESRRLLNDVSGFVAPGKMTALMGESGAGKTTLLNVLAQRTDVGVVQGDFMVDGRPLPRSFQADTGYCQQQDVHLAQTTVREALQFSALLRQSRETPKEERLAYVEKVIELLEMESFAEAIVGQVPEGLNVEQRKRLTIGVELAAKPSLLLFLDEPTSGLDAQAAWSIVRFLKKLASEGQAILCTIHQPSGELFNQFDRLLLLQKGGKTAYFGELGKNSMTLIKYFEERSGIKCDDNANPAEYILDVIGAGATATTDKNWFELYRSSPLYEEMQQELKKIAARRNHANEISEEAQERMDREYAQPFAVQFKRVLHRMFLAYYRDPTYISSKLFLNLFGGLFIGSSFWGQGEKDSTIALQNKLFAIFMSLVLSTSLSQQLQPVFIDYRTLFEAREKPSKLYSWPVLLISLIIVEIPWNFLGGTLFWVPWYFMVQFGSEGKRAGYSWGLYMLFQVYFATFAQAIAAISPNSLVASILFSTFFSFVIVFCGVVQPPTQLPYFWRKWMYPLSPFTYIVEGQMGNAIHDKPVRCTEREMNTVIPPEGQTCDSYLQPFSYPLNVTPPSDHESVGYYVTYPDNTCGFCSMRRGEDYLTSIEMHSRYRFRDLGILCAYIGFNLMLAFALYYLFREHRWKKAAVKPATKKGKKGKKGKGEAQEEAQGVVENV</sequence>
<keyword evidence="4 11" id="KW-0812">Transmembrane</keyword>
<feature type="transmembrane region" description="Helical" evidence="11">
    <location>
        <begin position="636"/>
        <end position="656"/>
    </location>
</feature>
<evidence type="ECO:0000259" key="12">
    <source>
        <dbReference type="PROSITE" id="PS50893"/>
    </source>
</evidence>
<keyword evidence="7 11" id="KW-1133">Transmembrane helix</keyword>
<name>A0ABY8ES46_MALFU</name>
<evidence type="ECO:0000256" key="1">
    <source>
        <dbReference type="ARBA" id="ARBA00004141"/>
    </source>
</evidence>
<dbReference type="EMBL" id="CP046236">
    <property type="protein sequence ID" value="WFD48391.1"/>
    <property type="molecule type" value="Genomic_DNA"/>
</dbReference>
<dbReference type="InterPro" id="IPR034003">
    <property type="entry name" value="ABCG_PDR_2"/>
</dbReference>
<evidence type="ECO:0000256" key="5">
    <source>
        <dbReference type="ARBA" id="ARBA00022741"/>
    </source>
</evidence>
<dbReference type="InterPro" id="IPR027417">
    <property type="entry name" value="P-loop_NTPase"/>
</dbReference>
<evidence type="ECO:0000256" key="11">
    <source>
        <dbReference type="SAM" id="Phobius"/>
    </source>
</evidence>
<keyword evidence="3" id="KW-0813">Transport</keyword>
<feature type="region of interest" description="Disordered" evidence="10">
    <location>
        <begin position="40"/>
        <end position="178"/>
    </location>
</feature>
<feature type="transmembrane region" description="Helical" evidence="11">
    <location>
        <begin position="1325"/>
        <end position="1342"/>
    </location>
</feature>
<dbReference type="InterPro" id="IPR034001">
    <property type="entry name" value="ABCG_PDR_1"/>
</dbReference>
<keyword evidence="8 11" id="KW-0472">Membrane</keyword>
<dbReference type="Pfam" id="PF19055">
    <property type="entry name" value="ABC2_membrane_7"/>
    <property type="match status" value="1"/>
</dbReference>
<feature type="compositionally biased region" description="Basic and acidic residues" evidence="10">
    <location>
        <begin position="112"/>
        <end position="121"/>
    </location>
</feature>
<keyword evidence="9" id="KW-0175">Coiled coil</keyword>
<keyword evidence="6" id="KW-0067">ATP-binding</keyword>
<dbReference type="PROSITE" id="PS50893">
    <property type="entry name" value="ABC_TRANSPORTER_2"/>
    <property type="match status" value="2"/>
</dbReference>
<feature type="region of interest" description="Disordered" evidence="10">
    <location>
        <begin position="1602"/>
        <end position="1626"/>
    </location>
</feature>
<dbReference type="InterPro" id="IPR029481">
    <property type="entry name" value="ABC_trans_N"/>
</dbReference>
<feature type="compositionally biased region" description="Low complexity" evidence="10">
    <location>
        <begin position="100"/>
        <end position="111"/>
    </location>
</feature>
<dbReference type="Pfam" id="PF01061">
    <property type="entry name" value="ABC2_membrane"/>
    <property type="match status" value="2"/>
</dbReference>
<keyword evidence="14" id="KW-1185">Reference proteome</keyword>
<feature type="compositionally biased region" description="Basic and acidic residues" evidence="10">
    <location>
        <begin position="145"/>
        <end position="171"/>
    </location>
</feature>
<dbReference type="CDD" id="cd03232">
    <property type="entry name" value="ABCG_PDR_domain2"/>
    <property type="match status" value="1"/>
</dbReference>
<reference evidence="13 14" key="1">
    <citation type="journal article" date="2020" name="Elife">
        <title>Loss of centromere function drives karyotype evolution in closely related Malassezia species.</title>
        <authorList>
            <person name="Sankaranarayanan S.R."/>
            <person name="Ianiri G."/>
            <person name="Coelho M.A."/>
            <person name="Reza M.H."/>
            <person name="Thimmappa B.C."/>
            <person name="Ganguly P."/>
            <person name="Vadnala R.N."/>
            <person name="Sun S."/>
            <person name="Siddharthan R."/>
            <person name="Tellgren-Roth C."/>
            <person name="Dawson T.L."/>
            <person name="Heitman J."/>
            <person name="Sanyal K."/>
        </authorList>
    </citation>
    <scope>NUCLEOTIDE SEQUENCE [LARGE SCALE GENOMIC DNA]</scope>
    <source>
        <strain evidence="13">CBS14141</strain>
    </source>
</reference>
<feature type="domain" description="ABC transporter" evidence="12">
    <location>
        <begin position="944"/>
        <end position="1193"/>
    </location>
</feature>
<evidence type="ECO:0000313" key="13">
    <source>
        <dbReference type="EMBL" id="WFD48391.1"/>
    </source>
</evidence>
<evidence type="ECO:0000256" key="2">
    <source>
        <dbReference type="ARBA" id="ARBA00006012"/>
    </source>
</evidence>
<dbReference type="InterPro" id="IPR043926">
    <property type="entry name" value="ABCG_dom"/>
</dbReference>
<feature type="transmembrane region" description="Helical" evidence="11">
    <location>
        <begin position="1362"/>
        <end position="1389"/>
    </location>
</feature>
<dbReference type="Pfam" id="PF14510">
    <property type="entry name" value="ABC_trans_N"/>
    <property type="match status" value="1"/>
</dbReference>
<dbReference type="InterPro" id="IPR013525">
    <property type="entry name" value="ABC2_TM"/>
</dbReference>
<feature type="transmembrane region" description="Helical" evidence="11">
    <location>
        <begin position="1295"/>
        <end position="1313"/>
    </location>
</feature>
<feature type="transmembrane region" description="Helical" evidence="11">
    <location>
        <begin position="746"/>
        <end position="768"/>
    </location>
</feature>
<feature type="domain" description="ABC transporter" evidence="12">
    <location>
        <begin position="239"/>
        <end position="495"/>
    </location>
</feature>
<dbReference type="Proteomes" id="UP000818624">
    <property type="component" value="Chromosome 3"/>
</dbReference>
<feature type="region of interest" description="Disordered" evidence="10">
    <location>
        <begin position="900"/>
        <end position="940"/>
    </location>
</feature>
<feature type="compositionally biased region" description="Low complexity" evidence="10">
    <location>
        <begin position="40"/>
        <end position="50"/>
    </location>
</feature>
<dbReference type="SMART" id="SM00382">
    <property type="entry name" value="AAA"/>
    <property type="match status" value="2"/>
</dbReference>
<evidence type="ECO:0000256" key="10">
    <source>
        <dbReference type="SAM" id="MobiDB-lite"/>
    </source>
</evidence>
<evidence type="ECO:0000256" key="6">
    <source>
        <dbReference type="ARBA" id="ARBA00022840"/>
    </source>
</evidence>
<feature type="transmembrane region" description="Helical" evidence="11">
    <location>
        <begin position="1410"/>
        <end position="1428"/>
    </location>
</feature>
<dbReference type="SUPFAM" id="SSF52540">
    <property type="entry name" value="P-loop containing nucleoside triphosphate hydrolases"/>
    <property type="match status" value="2"/>
</dbReference>
<dbReference type="InterPro" id="IPR003439">
    <property type="entry name" value="ABC_transporter-like_ATP-bd"/>
</dbReference>
<dbReference type="PANTHER" id="PTHR19241">
    <property type="entry name" value="ATP-BINDING CASSETTE TRANSPORTER"/>
    <property type="match status" value="1"/>
</dbReference>
<comment type="similarity">
    <text evidence="2">Belongs to the ABC transporter superfamily. ABCG family. PDR (TC 3.A.1.205) subfamily.</text>
</comment>
<evidence type="ECO:0000256" key="8">
    <source>
        <dbReference type="ARBA" id="ARBA00023136"/>
    </source>
</evidence>
<dbReference type="Pfam" id="PF06422">
    <property type="entry name" value="PDR_CDR"/>
    <property type="match status" value="1"/>
</dbReference>
<dbReference type="PROSITE" id="PS00211">
    <property type="entry name" value="ABC_TRANSPORTER_1"/>
    <property type="match status" value="1"/>
</dbReference>
<dbReference type="InterPro" id="IPR017871">
    <property type="entry name" value="ABC_transporter-like_CS"/>
</dbReference>
<evidence type="ECO:0000256" key="4">
    <source>
        <dbReference type="ARBA" id="ARBA00022692"/>
    </source>
</evidence>
<protein>
    <recommendedName>
        <fullName evidence="12">ABC transporter domain-containing protein</fullName>
    </recommendedName>
</protein>
<feature type="transmembrane region" description="Helical" evidence="11">
    <location>
        <begin position="609"/>
        <end position="629"/>
    </location>
</feature>
<evidence type="ECO:0000313" key="14">
    <source>
        <dbReference type="Proteomes" id="UP000818624"/>
    </source>
</evidence>
<proteinExistence type="inferred from homology"/>
<feature type="transmembrane region" description="Helical" evidence="11">
    <location>
        <begin position="857"/>
        <end position="874"/>
    </location>
</feature>